<evidence type="ECO:0000313" key="1">
    <source>
        <dbReference type="EMBL" id="SMC13825.1"/>
    </source>
</evidence>
<reference evidence="1 2" key="1">
    <citation type="submission" date="2017-03" db="EMBL/GenBank/DDBJ databases">
        <authorList>
            <person name="Afonso C.L."/>
            <person name="Miller P.J."/>
            <person name="Scott M.A."/>
            <person name="Spackman E."/>
            <person name="Goraichik I."/>
            <person name="Dimitrov K.M."/>
            <person name="Suarez D.L."/>
            <person name="Swayne D.E."/>
        </authorList>
    </citation>
    <scope>NUCLEOTIDE SEQUENCE [LARGE SCALE GENOMIC DNA]</scope>
    <source>
        <strain evidence="1 2">CECT 7745</strain>
    </source>
</reference>
<protein>
    <recommendedName>
        <fullName evidence="3">Transmembrane transcriptional regulator (Anti-sigma factor)</fullName>
    </recommendedName>
</protein>
<accession>A0A1X7BWD8</accession>
<dbReference type="OrthoDB" id="7006010at2"/>
<dbReference type="Proteomes" id="UP000193224">
    <property type="component" value="Unassembled WGS sequence"/>
</dbReference>
<dbReference type="RefSeq" id="WP_085801752.1">
    <property type="nucleotide sequence ID" value="NZ_FWXB01000017.1"/>
</dbReference>
<evidence type="ECO:0008006" key="3">
    <source>
        <dbReference type="Google" id="ProtNLM"/>
    </source>
</evidence>
<proteinExistence type="predicted"/>
<evidence type="ECO:0000313" key="2">
    <source>
        <dbReference type="Proteomes" id="UP000193224"/>
    </source>
</evidence>
<keyword evidence="2" id="KW-1185">Reference proteome</keyword>
<dbReference type="AlphaFoldDB" id="A0A1X7BWD8"/>
<name>A0A1X7BWD8_9RHOB</name>
<dbReference type="EMBL" id="FWXB01000017">
    <property type="protein sequence ID" value="SMC13825.1"/>
    <property type="molecule type" value="Genomic_DNA"/>
</dbReference>
<organism evidence="1 2">
    <name type="scientific">Roseovarius aestuarii</name>
    <dbReference type="NCBI Taxonomy" id="475083"/>
    <lineage>
        <taxon>Bacteria</taxon>
        <taxon>Pseudomonadati</taxon>
        <taxon>Pseudomonadota</taxon>
        <taxon>Alphaproteobacteria</taxon>
        <taxon>Rhodobacterales</taxon>
        <taxon>Roseobacteraceae</taxon>
        <taxon>Roseovarius</taxon>
    </lineage>
</organism>
<sequence>MTAKGGFSDQELSCYLDGEAPDDLARAIACALETDPALTARLDALKAGEAAFVRAMDKALIAAPVMPALDDSPAVRQAPARTPWTYGLAGVAAGVIAAIGLSWQFSPSNEPGWRDVVASYQSLYVTETLALVNQTPAAQQADLERLSASLGIDLTSLPEAPGLSFKRAQQLGFKGKPLAQLTFLTTDGGPVALCIVRTGGDTSPDMTAEVLSGLDTYTWTHDGYGVLLVGPKGSPYLEEAAETFRSALNNATT</sequence>
<gene>
    <name evidence="1" type="ORF">ROA7745_03685</name>
</gene>